<evidence type="ECO:0000313" key="13">
    <source>
        <dbReference type="Proteomes" id="UP000828390"/>
    </source>
</evidence>
<feature type="region of interest" description="Disordered" evidence="10">
    <location>
        <begin position="1188"/>
        <end position="1227"/>
    </location>
</feature>
<feature type="compositionally biased region" description="Basic and acidic residues" evidence="10">
    <location>
        <begin position="1272"/>
        <end position="1288"/>
    </location>
</feature>
<feature type="domain" description="Daxx histone-binding" evidence="11">
    <location>
        <begin position="1097"/>
        <end position="1184"/>
    </location>
</feature>
<evidence type="ECO:0000256" key="3">
    <source>
        <dbReference type="ARBA" id="ARBA00004496"/>
    </source>
</evidence>
<protein>
    <recommendedName>
        <fullName evidence="11">Daxx histone-binding domain-containing protein</fullName>
    </recommendedName>
</protein>
<feature type="compositionally biased region" description="Basic and acidic residues" evidence="10">
    <location>
        <begin position="954"/>
        <end position="969"/>
    </location>
</feature>
<name>A0A9D4J911_DREPO</name>
<keyword evidence="9" id="KW-0539">Nucleus</keyword>
<dbReference type="PANTHER" id="PTHR12766">
    <property type="entry name" value="DEATH DOMAIN-ASSOCIATED PROTEIN 6 DAXX"/>
    <property type="match status" value="1"/>
</dbReference>
<evidence type="ECO:0000256" key="7">
    <source>
        <dbReference type="ARBA" id="ARBA00023054"/>
    </source>
</evidence>
<evidence type="ECO:0000313" key="12">
    <source>
        <dbReference type="EMBL" id="KAH3799938.1"/>
    </source>
</evidence>
<evidence type="ECO:0000256" key="5">
    <source>
        <dbReference type="ARBA" id="ARBA00022490"/>
    </source>
</evidence>
<dbReference type="CDD" id="cd13150">
    <property type="entry name" value="DAXX_histone_binding"/>
    <property type="match status" value="1"/>
</dbReference>
<dbReference type="PANTHER" id="PTHR12766:SF7">
    <property type="entry name" value="DEATH DOMAIN-ASSOCIATED PROTEIN 6"/>
    <property type="match status" value="1"/>
</dbReference>
<keyword evidence="7" id="KW-0175">Coiled coil</keyword>
<dbReference type="InterPro" id="IPR046426">
    <property type="entry name" value="DAXX_histone-bd_sf"/>
</dbReference>
<feature type="region of interest" description="Disordered" evidence="10">
    <location>
        <begin position="489"/>
        <end position="519"/>
    </location>
</feature>
<feature type="region of interest" description="Disordered" evidence="10">
    <location>
        <begin position="1265"/>
        <end position="1299"/>
    </location>
</feature>
<sequence length="2234" mass="250253">MSSRFEQFLKFCKGHSPNTEILKLANKRFLEADKYYIDSAEFLSLVDSTENKIATESARFFVHLRDFLTVLKDHKAENVECSVHHSGLDGGNSDSDTAFVSTIGLSNSRIRSNSRDSEDSRKHDVICKVDFGKKRNKCDESDSDTSLHQEVKRKRFEKKKRLEKDKREASEDADNDSYVAEEFGNNDVEYESDVEEEYGNTWVDTEKPWRQNSKTYTHAISRKNEITILRKKCNEDLEENISNYSFDADVDEVDSLDADVDKVHSVDADDKVDSVDVDVDKVDSLDEDVDTVDSVNSCVDKDHFNVDECQGLQNNTNDDVIGGQTFAVEHTNDSNDCEGDADVHSMKRNVTESEDKEVIDCDQLTSSPVSLPSLSQGSLCSENDISDKLPPSHIEPRLSLKCVENPDIITDEHAFLSDSNNIPGTDNESVCSGISINSIKENSSCLVELELQEKDEEAENVYSSSDDVSLSNHCKTSKKDVFETVTLEEELEPEETQTSENSKAQNVDTLSEESPSESNIEKVYEETDIVIIDSQRNYCYVMDQVNKDQNKMAVKIDMKNNSESEQISYHSENQDIIMRSEEIGGENRKGDDRLKENNKGSNIEERFEVLESDEENKSIVIIETPKALSDKAEDVIKTNNAKCEKENHKDNSDDEIVIASVEKEVMSIKIKKSSARTGHWKVLDKDPCTSMPKSAKKSLNFYASSSDEEDPDYAEKARKFREKQKKRYKISVGKKNKRTGEAEASIKKGGPVKRLGFGLFKQRKKEHDLIPFGKAQHNNEKRCLPKSPKKSPAKSPALLILTDSDSDEFKEMNVEQLKKKVEKRQDQELKEMFNIVNEAVILVEKIAITVEVKKEIDVDEAPLTAEDLDVKEDQDEKCNFSYSINTSDNKEDDGIDDSRPCKEKKRAKLFTLSKSPNSNKSVPKAFVEDDKAWASNEESDEDEKVQDTNDEGDQEHLTMKDKNVGKTNDDEQPGPSDGNKEQVKKGSSRQIRKLEALLQNIRDEIERVRSRELSLDDLESEVSDYLLEDKLQHKFVKVYNKLCELHEAKSYTGRPTEKYFRYQGTRYEAVNRKIERFVNKRKVFPDYHDIRNLIVNVNKDKRLNLRARDIDDLAREAFTDVGNQLQKRRQKDFVSSLHFPGSEVNPYSTYDDPALFDPDLKKKLDHNKKTGKTKMDQVVEKYAHLQYEVGDKTDNEGDDDEEESEGVVDLEEPIPGVDCSDNEGDSRDGLPFVPGISSESTMKHVDQDQQKYGIDICITAGKGVKQGSPSLEIEKQKPENLESGETKSFRKQSQKSTVEDKQMDYFSENLGLKRKADVLELNLDEDNDAKRVKLDMVGGTLSELDIGKNPDVVDDAKIAAEKSKSSILEIHSEDEGDSEDFAFEVIENSDCEAIESYEDTSSPVNEKNVQKESDWTDIIKATSSMASEDTHEESNSENIKKEKDFLRLESVEILPDKIDLHDNIGNSCELNKVDIDLKGDKNQVHVEKTVILQTEDMKTNMDKTSDDTGAVESVTKGSKIENKSKASHGIVSEKESAIPKSKPEVNIIGEIDLTDDTDVIAIPSDDEDTIHNTNNPMKIKIVSACSIKSKNIAGVKDATNVMTKSKMKTPRKSRSVNVPQFQNSAIENLNRVMKEKWHEEPCKQTLNKALVNSKHYINSSSNVSNQLTKLQNNMSKSPNLAFQCQGSKFKGQVQTSTPEGLHTTVPVHNLLPSGCNVSPVKGQISSLQSQILALNGQKSPFPISKFQGQRFPLKGQGLPLKDQASPLIHIRPVGSQVSTTKFSWETTKISPSAASTMIANTIMQKNASLKSRHQVDIENKAALCKKSNLSAPLQGAKPLGFTGNPVNTFSANQKVTPQLGVRGSVPHGMGRQQNRNGMKTATNSVVGSGNNHGSRVLAPAQQPFKTAKPVSKFNIPLKPLVPDVILIDADDKSVTIDALDDVVVVSDSSISNSNLEEPSVTNCKRAINSKSDSIKLKKNNSGKDTVVQLKVDDINASDQSKKGTENETQGSCQTERDSLESVADIYNDIKSPPVQETDFVVELNVEFDESDSDSESLLDKEIKTENVDNETLGGISSVCLEQTKYVNDERTTQVLNHQSVKCLDVDISKKVRFTSPSDKLCDNSTNYYGIEEISSTSYDIDHVRQRKMKSDKILQNVKVKKTIDTKIKSQPLQTFTANKGSPISKKVKRSNCLWSDDENAGIIESYQEPDSTPYSLEENTISSSGHVIVLSDSE</sequence>
<evidence type="ECO:0000256" key="8">
    <source>
        <dbReference type="ARBA" id="ARBA00023186"/>
    </source>
</evidence>
<reference evidence="12" key="2">
    <citation type="submission" date="2020-11" db="EMBL/GenBank/DDBJ databases">
        <authorList>
            <person name="McCartney M.A."/>
            <person name="Auch B."/>
            <person name="Kono T."/>
            <person name="Mallez S."/>
            <person name="Becker A."/>
            <person name="Gohl D.M."/>
            <person name="Silverstein K.A.T."/>
            <person name="Koren S."/>
            <person name="Bechman K.B."/>
            <person name="Herman A."/>
            <person name="Abrahante J.E."/>
            <person name="Garbe J."/>
        </authorList>
    </citation>
    <scope>NUCLEOTIDE SEQUENCE</scope>
    <source>
        <strain evidence="12">Duluth1</strain>
        <tissue evidence="12">Whole animal</tissue>
    </source>
</reference>
<accession>A0A9D4J911</accession>
<reference evidence="12" key="1">
    <citation type="journal article" date="2019" name="bioRxiv">
        <title>The Genome of the Zebra Mussel, Dreissena polymorpha: A Resource for Invasive Species Research.</title>
        <authorList>
            <person name="McCartney M.A."/>
            <person name="Auch B."/>
            <person name="Kono T."/>
            <person name="Mallez S."/>
            <person name="Zhang Y."/>
            <person name="Obille A."/>
            <person name="Becker A."/>
            <person name="Abrahante J.E."/>
            <person name="Garbe J."/>
            <person name="Badalamenti J.P."/>
            <person name="Herman A."/>
            <person name="Mangelson H."/>
            <person name="Liachko I."/>
            <person name="Sullivan S."/>
            <person name="Sone E.D."/>
            <person name="Koren S."/>
            <person name="Silverstein K.A.T."/>
            <person name="Beckman K.B."/>
            <person name="Gohl D.M."/>
        </authorList>
    </citation>
    <scope>NUCLEOTIDE SEQUENCE</scope>
    <source>
        <strain evidence="12">Duluth1</strain>
        <tissue evidence="12">Whole animal</tissue>
    </source>
</reference>
<feature type="region of interest" description="Disordered" evidence="10">
    <location>
        <begin position="1996"/>
        <end position="2016"/>
    </location>
</feature>
<keyword evidence="6" id="KW-0053">Apoptosis</keyword>
<proteinExistence type="predicted"/>
<organism evidence="12 13">
    <name type="scientific">Dreissena polymorpha</name>
    <name type="common">Zebra mussel</name>
    <name type="synonym">Mytilus polymorpha</name>
    <dbReference type="NCBI Taxonomy" id="45954"/>
    <lineage>
        <taxon>Eukaryota</taxon>
        <taxon>Metazoa</taxon>
        <taxon>Spiralia</taxon>
        <taxon>Lophotrochozoa</taxon>
        <taxon>Mollusca</taxon>
        <taxon>Bivalvia</taxon>
        <taxon>Autobranchia</taxon>
        <taxon>Heteroconchia</taxon>
        <taxon>Euheterodonta</taxon>
        <taxon>Imparidentia</taxon>
        <taxon>Neoheterodontei</taxon>
        <taxon>Myida</taxon>
        <taxon>Dreissenoidea</taxon>
        <taxon>Dreissenidae</taxon>
        <taxon>Dreissena</taxon>
    </lineage>
</organism>
<keyword evidence="8" id="KW-0143">Chaperone</keyword>
<feature type="region of interest" description="Disordered" evidence="10">
    <location>
        <begin position="158"/>
        <end position="184"/>
    </location>
</feature>
<evidence type="ECO:0000256" key="9">
    <source>
        <dbReference type="ARBA" id="ARBA00023242"/>
    </source>
</evidence>
<feature type="compositionally biased region" description="Acidic residues" evidence="10">
    <location>
        <begin position="937"/>
        <end position="953"/>
    </location>
</feature>
<dbReference type="GO" id="GO:0006915">
    <property type="term" value="P:apoptotic process"/>
    <property type="evidence" value="ECO:0007669"/>
    <property type="project" value="UniProtKB-KW"/>
</dbReference>
<dbReference type="GO" id="GO:0005737">
    <property type="term" value="C:cytoplasm"/>
    <property type="evidence" value="ECO:0007669"/>
    <property type="project" value="UniProtKB-SubCell"/>
</dbReference>
<keyword evidence="13" id="KW-1185">Reference proteome</keyword>
<dbReference type="GO" id="GO:0003713">
    <property type="term" value="F:transcription coactivator activity"/>
    <property type="evidence" value="ECO:0007669"/>
    <property type="project" value="TreeGrafter"/>
</dbReference>
<feature type="compositionally biased region" description="Acidic residues" evidence="10">
    <location>
        <begin position="1196"/>
        <end position="1212"/>
    </location>
</feature>
<evidence type="ECO:0000256" key="1">
    <source>
        <dbReference type="ARBA" id="ARBA00004123"/>
    </source>
</evidence>
<dbReference type="Gene3D" id="1.10.8.810">
    <property type="entry name" value="Daxx helical bundle domain"/>
    <property type="match status" value="1"/>
</dbReference>
<dbReference type="OrthoDB" id="7492809at2759"/>
<dbReference type="InterPro" id="IPR046378">
    <property type="entry name" value="DAXX_histone-bd"/>
</dbReference>
<gene>
    <name evidence="12" type="ORF">DPMN_153562</name>
</gene>
<dbReference type="GO" id="GO:0003714">
    <property type="term" value="F:transcription corepressor activity"/>
    <property type="evidence" value="ECO:0007669"/>
    <property type="project" value="TreeGrafter"/>
</dbReference>
<evidence type="ECO:0000259" key="11">
    <source>
        <dbReference type="Pfam" id="PF20920"/>
    </source>
</evidence>
<comment type="subcellular location">
    <subcellularLocation>
        <location evidence="2">Chromosome</location>
    </subcellularLocation>
    <subcellularLocation>
        <location evidence="3">Cytoplasm</location>
    </subcellularLocation>
    <subcellularLocation>
        <location evidence="1">Nucleus</location>
    </subcellularLocation>
</comment>
<evidence type="ECO:0000256" key="6">
    <source>
        <dbReference type="ARBA" id="ARBA00022703"/>
    </source>
</evidence>
<comment type="caution">
    <text evidence="12">The sequence shown here is derived from an EMBL/GenBank/DDBJ whole genome shotgun (WGS) entry which is preliminary data.</text>
</comment>
<dbReference type="GO" id="GO:0005694">
    <property type="term" value="C:chromosome"/>
    <property type="evidence" value="ECO:0007669"/>
    <property type="project" value="UniProtKB-SubCell"/>
</dbReference>
<dbReference type="GO" id="GO:0042393">
    <property type="term" value="F:histone binding"/>
    <property type="evidence" value="ECO:0007669"/>
    <property type="project" value="InterPro"/>
</dbReference>
<dbReference type="Proteomes" id="UP000828390">
    <property type="component" value="Unassembled WGS sequence"/>
</dbReference>
<evidence type="ECO:0000256" key="2">
    <source>
        <dbReference type="ARBA" id="ARBA00004286"/>
    </source>
</evidence>
<evidence type="ECO:0000256" key="10">
    <source>
        <dbReference type="SAM" id="MobiDB-lite"/>
    </source>
</evidence>
<dbReference type="Pfam" id="PF20920">
    <property type="entry name" value="DAXX_hist_bd"/>
    <property type="match status" value="1"/>
</dbReference>
<dbReference type="GO" id="GO:0050681">
    <property type="term" value="F:nuclear androgen receptor binding"/>
    <property type="evidence" value="ECO:0007669"/>
    <property type="project" value="TreeGrafter"/>
</dbReference>
<keyword evidence="4" id="KW-0158">Chromosome</keyword>
<feature type="compositionally biased region" description="Basic and acidic residues" evidence="10">
    <location>
        <begin position="160"/>
        <end position="170"/>
    </location>
</feature>
<dbReference type="InterPro" id="IPR038298">
    <property type="entry name" value="Daxx_N_sf"/>
</dbReference>
<feature type="region of interest" description="Disordered" evidence="10">
    <location>
        <begin position="932"/>
        <end position="989"/>
    </location>
</feature>
<dbReference type="GO" id="GO:0016605">
    <property type="term" value="C:PML body"/>
    <property type="evidence" value="ECO:0007669"/>
    <property type="project" value="TreeGrafter"/>
</dbReference>
<evidence type="ECO:0000256" key="4">
    <source>
        <dbReference type="ARBA" id="ARBA00022454"/>
    </source>
</evidence>
<keyword evidence="5" id="KW-0963">Cytoplasm</keyword>
<dbReference type="Gene3D" id="1.20.58.2170">
    <property type="match status" value="1"/>
</dbReference>
<feature type="region of interest" description="Disordered" evidence="10">
    <location>
        <begin position="881"/>
        <end position="900"/>
    </location>
</feature>
<dbReference type="EMBL" id="JAIWYP010000007">
    <property type="protein sequence ID" value="KAH3799938.1"/>
    <property type="molecule type" value="Genomic_DNA"/>
</dbReference>